<dbReference type="Gene3D" id="3.40.50.720">
    <property type="entry name" value="NAD(P)-binding Rossmann-like Domain"/>
    <property type="match status" value="1"/>
</dbReference>
<gene>
    <name evidence="3" type="ORF">OEG84_19405</name>
</gene>
<protein>
    <submittedName>
        <fullName evidence="3">SDR family NAD(P)-dependent oxidoreductase</fullName>
    </submittedName>
</protein>
<comment type="caution">
    <text evidence="3">The sequence shown here is derived from an EMBL/GenBank/DDBJ whole genome shotgun (WGS) entry which is preliminary data.</text>
</comment>
<comment type="similarity">
    <text evidence="1">Belongs to the short-chain dehydrogenases/reductases (SDR) family.</text>
</comment>
<accession>A0ABT3ZDF1</accession>
<keyword evidence="4" id="KW-1185">Reference proteome</keyword>
<dbReference type="EMBL" id="JAOVZR010000001">
    <property type="protein sequence ID" value="MCY0149815.1"/>
    <property type="molecule type" value="Genomic_DNA"/>
</dbReference>
<dbReference type="PANTHER" id="PTHR43639">
    <property type="entry name" value="OXIDOREDUCTASE, SHORT-CHAIN DEHYDROGENASE/REDUCTASE FAMILY (AFU_ORTHOLOGUE AFUA_5G02870)"/>
    <property type="match status" value="1"/>
</dbReference>
<evidence type="ECO:0000313" key="3">
    <source>
        <dbReference type="EMBL" id="MCY0149815.1"/>
    </source>
</evidence>
<evidence type="ECO:0000256" key="2">
    <source>
        <dbReference type="ARBA" id="ARBA00023002"/>
    </source>
</evidence>
<dbReference type="Pfam" id="PF00106">
    <property type="entry name" value="adh_short"/>
    <property type="match status" value="1"/>
</dbReference>
<dbReference type="PANTHER" id="PTHR43639:SF1">
    <property type="entry name" value="SHORT-CHAIN DEHYDROGENASE_REDUCTASE FAMILY PROTEIN"/>
    <property type="match status" value="1"/>
</dbReference>
<evidence type="ECO:0000313" key="4">
    <source>
        <dbReference type="Proteomes" id="UP001073227"/>
    </source>
</evidence>
<dbReference type="InterPro" id="IPR036291">
    <property type="entry name" value="NAD(P)-bd_dom_sf"/>
</dbReference>
<dbReference type="InterPro" id="IPR002347">
    <property type="entry name" value="SDR_fam"/>
</dbReference>
<dbReference type="RefSeq" id="WP_267655252.1">
    <property type="nucleotide sequence ID" value="NZ_JAOVZR010000001.1"/>
</dbReference>
<dbReference type="Proteomes" id="UP001073227">
    <property type="component" value="Unassembled WGS sequence"/>
</dbReference>
<reference evidence="3" key="1">
    <citation type="submission" date="2022-10" db="EMBL/GenBank/DDBJ databases">
        <title>Hoeflea sp. G2-23, isolated from marine algae.</title>
        <authorList>
            <person name="Kristyanto S."/>
            <person name="Kim J.M."/>
            <person name="Jeon C.O."/>
        </authorList>
    </citation>
    <scope>NUCLEOTIDE SEQUENCE</scope>
    <source>
        <strain evidence="3">G2-23</strain>
    </source>
</reference>
<name>A0ABT3ZDF1_9HYPH</name>
<proteinExistence type="inferred from homology"/>
<organism evidence="3 4">
    <name type="scientific">Hoeflea algicola</name>
    <dbReference type="NCBI Taxonomy" id="2983763"/>
    <lineage>
        <taxon>Bacteria</taxon>
        <taxon>Pseudomonadati</taxon>
        <taxon>Pseudomonadota</taxon>
        <taxon>Alphaproteobacteria</taxon>
        <taxon>Hyphomicrobiales</taxon>
        <taxon>Rhizobiaceae</taxon>
        <taxon>Hoeflea</taxon>
    </lineage>
</organism>
<sequence length="133" mass="13826">MTKSLTGKVALVTGAGRGIGRAIADHLASQGCSIAIHGMRENGPSEYGEGRTLSETAHQISNRHDIRTMRVLADLTDPLQARALVATVEQELGPLDILVHNAGGDISAAGGKPDPNDCVHIVADDVSVGPQRS</sequence>
<dbReference type="PRINTS" id="PR00081">
    <property type="entry name" value="GDHRDH"/>
</dbReference>
<evidence type="ECO:0000256" key="1">
    <source>
        <dbReference type="ARBA" id="ARBA00006484"/>
    </source>
</evidence>
<keyword evidence="2" id="KW-0560">Oxidoreductase</keyword>
<dbReference type="SUPFAM" id="SSF51735">
    <property type="entry name" value="NAD(P)-binding Rossmann-fold domains"/>
    <property type="match status" value="1"/>
</dbReference>